<accession>Q14VU9</accession>
<sequence length="286" mass="32166">MQLYQEDWERRHLALHELPVGRDPALAQYQYKRCIESAYRVIESTDHFTVLHRVTELRVVCNLATMLAKRGGSTKVLGPPTSVIEGLAIRVLYNNRYGDARKYLREQRKALNRGVRMGITGNMDTLFAVGAATMLYEAQAGGLNYRARFMHYLRTFLIKGYYQTCQDVGPSGEHLEDPDPIHMCCMRADPVFVAQALSIIPTELNAALAALYRDMGLQGGVIYEAARLEANVYLQHWATLRGWLSNLKERRCVVPQNSLPEAAEQDANVQGGLDEAHGTCAKLVPR</sequence>
<keyword evidence="2" id="KW-1185">Reference proteome</keyword>
<dbReference type="RefSeq" id="YP_656664.1">
    <property type="nucleotide sequence ID" value="NC_008211.1"/>
</dbReference>
<dbReference type="GeneID" id="5141231"/>
<name>Q14VU9_9VIRU</name>
<protein>
    <submittedName>
        <fullName evidence="1">ORF9</fullName>
    </submittedName>
</protein>
<evidence type="ECO:0000313" key="1">
    <source>
        <dbReference type="EMBL" id="ABG25770.1"/>
    </source>
</evidence>
<dbReference type="Proteomes" id="UP000011238">
    <property type="component" value="Segment"/>
</dbReference>
<proteinExistence type="predicted"/>
<reference evidence="1 2" key="2">
    <citation type="journal article" date="2006" name="J. Gen. Virol.">
        <title>Genome sequences of two frog herpesviruses.</title>
        <authorList>
            <person name="Davison A.J."/>
            <person name="Cunningham C."/>
            <person name="Sauerbier W."/>
            <person name="McKinnell R.G."/>
        </authorList>
    </citation>
    <scope>NUCLEOTIDE SEQUENCE [LARGE SCALE GENOMIC DNA]</scope>
    <source>
        <strain evidence="1 2">McKinnell</strain>
    </source>
</reference>
<organism evidence="2">
    <name type="scientific">Ranid herpesvirus 1</name>
    <name type="common">Lucke tumor herpesvirus</name>
    <dbReference type="NCBI Taxonomy" id="85655"/>
    <lineage>
        <taxon>Viruses</taxon>
        <taxon>Duplodnaviria</taxon>
        <taxon>Heunggongvirae</taxon>
        <taxon>Peploviricota</taxon>
        <taxon>Herviviricetes</taxon>
        <taxon>Herpesvirales</taxon>
        <taxon>Alloherpesviridae</taxon>
        <taxon>Batravirus</taxon>
        <taxon>Batravirus ranidallo1</taxon>
    </lineage>
</organism>
<evidence type="ECO:0000313" key="2">
    <source>
        <dbReference type="Proteomes" id="UP000011238"/>
    </source>
</evidence>
<dbReference type="EMBL" id="DQ665917">
    <property type="protein sequence ID" value="ABG25770.1"/>
    <property type="molecule type" value="Genomic_DNA"/>
</dbReference>
<dbReference type="KEGG" id="vg:5141231"/>
<reference evidence="2" key="1">
    <citation type="journal article" date="1999" name="J. Cancer Res. Clin. Oncol.">
        <title>Genomic studies of the Lucke tumor herpesvirus (RaHV-1).</title>
        <authorList>
            <person name="Davison A.J."/>
            <person name="Sauerbier W."/>
            <person name="Dolan A."/>
            <person name="Addison C."/>
            <person name="McKinnell R.G."/>
        </authorList>
    </citation>
    <scope>NUCLEOTIDE SEQUENCE [LARGE SCALE GENOMIC DNA]</scope>
    <source>
        <strain evidence="2">McKinnell</strain>
    </source>
</reference>